<organism evidence="1 2">
    <name type="scientific">Penicillium cataractarum</name>
    <dbReference type="NCBI Taxonomy" id="2100454"/>
    <lineage>
        <taxon>Eukaryota</taxon>
        <taxon>Fungi</taxon>
        <taxon>Dikarya</taxon>
        <taxon>Ascomycota</taxon>
        <taxon>Pezizomycotina</taxon>
        <taxon>Eurotiomycetes</taxon>
        <taxon>Eurotiomycetidae</taxon>
        <taxon>Eurotiales</taxon>
        <taxon>Aspergillaceae</taxon>
        <taxon>Penicillium</taxon>
    </lineage>
</organism>
<dbReference type="InterPro" id="IPR011333">
    <property type="entry name" value="SKP1/BTB/POZ_sf"/>
</dbReference>
<proteinExistence type="predicted"/>
<comment type="caution">
    <text evidence="1">The sequence shown here is derived from an EMBL/GenBank/DDBJ whole genome shotgun (WGS) entry which is preliminary data.</text>
</comment>
<dbReference type="OrthoDB" id="6359816at2759"/>
<sequence>MAVPYRVRDKPKPLNPYSYAKFLPGLFQKDEYSDLTICIQEVQTGEINLPCDDPALIRIMVHYMYGHGYRASKAKGLKSPATDPWLDLDIYALANKYDLEPLQQSAKNHFREWAEQAWSKPEFPSVAERIWDMGHLISIRHMIEEVIGDHAKDLCSPTGSAGDSLIKKGLEQKRFTEKFILRIVQVAEAASFQSGKNIANGTRFATTGEFWTTVC</sequence>
<dbReference type="RefSeq" id="XP_056557018.1">
    <property type="nucleotide sequence ID" value="XM_056698493.1"/>
</dbReference>
<evidence type="ECO:0000313" key="1">
    <source>
        <dbReference type="EMBL" id="KAJ5378155.1"/>
    </source>
</evidence>
<dbReference type="PANTHER" id="PTHR47843">
    <property type="entry name" value="BTB DOMAIN-CONTAINING PROTEIN-RELATED"/>
    <property type="match status" value="1"/>
</dbReference>
<evidence type="ECO:0000313" key="2">
    <source>
        <dbReference type="Proteomes" id="UP001147782"/>
    </source>
</evidence>
<dbReference type="GeneID" id="81437672"/>
<name>A0A9W9SGX0_9EURO</name>
<gene>
    <name evidence="1" type="ORF">N7496_005564</name>
</gene>
<accession>A0A9W9SGX0</accession>
<reference evidence="1" key="2">
    <citation type="journal article" date="2023" name="IMA Fungus">
        <title>Comparative genomic study of the Penicillium genus elucidates a diverse pangenome and 15 lateral gene transfer events.</title>
        <authorList>
            <person name="Petersen C."/>
            <person name="Sorensen T."/>
            <person name="Nielsen M.R."/>
            <person name="Sondergaard T.E."/>
            <person name="Sorensen J.L."/>
            <person name="Fitzpatrick D.A."/>
            <person name="Frisvad J.C."/>
            <person name="Nielsen K.L."/>
        </authorList>
    </citation>
    <scope>NUCLEOTIDE SEQUENCE</scope>
    <source>
        <strain evidence="1">IBT 29864</strain>
    </source>
</reference>
<dbReference type="EMBL" id="JAPZBS010000004">
    <property type="protein sequence ID" value="KAJ5378155.1"/>
    <property type="molecule type" value="Genomic_DNA"/>
</dbReference>
<dbReference type="Gene3D" id="3.30.710.10">
    <property type="entry name" value="Potassium Channel Kv1.1, Chain A"/>
    <property type="match status" value="1"/>
</dbReference>
<protein>
    <submittedName>
        <fullName evidence="1">BTB/POZ domain protein</fullName>
    </submittedName>
</protein>
<dbReference type="AlphaFoldDB" id="A0A9W9SGX0"/>
<keyword evidence="2" id="KW-1185">Reference proteome</keyword>
<dbReference type="PANTHER" id="PTHR47843:SF5">
    <property type="entry name" value="BTB_POZ DOMAIN PROTEIN"/>
    <property type="match status" value="1"/>
</dbReference>
<reference evidence="1" key="1">
    <citation type="submission" date="2022-11" db="EMBL/GenBank/DDBJ databases">
        <authorList>
            <person name="Petersen C."/>
        </authorList>
    </citation>
    <scope>NUCLEOTIDE SEQUENCE</scope>
    <source>
        <strain evidence="1">IBT 29864</strain>
    </source>
</reference>
<dbReference type="Proteomes" id="UP001147782">
    <property type="component" value="Unassembled WGS sequence"/>
</dbReference>